<name>A0A370U4X6_9GAMM</name>
<dbReference type="SUPFAM" id="SSF51197">
    <property type="entry name" value="Clavaminate synthase-like"/>
    <property type="match status" value="1"/>
</dbReference>
<organism evidence="2 3">
    <name type="scientific">Marinomonas piezotolerans</name>
    <dbReference type="NCBI Taxonomy" id="2213058"/>
    <lineage>
        <taxon>Bacteria</taxon>
        <taxon>Pseudomonadati</taxon>
        <taxon>Pseudomonadota</taxon>
        <taxon>Gammaproteobacteria</taxon>
        <taxon>Oceanospirillales</taxon>
        <taxon>Oceanospirillaceae</taxon>
        <taxon>Marinomonas</taxon>
    </lineage>
</organism>
<dbReference type="RefSeq" id="WP_115469410.1">
    <property type="nucleotide sequence ID" value="NZ_QKRA01000013.1"/>
</dbReference>
<dbReference type="AlphaFoldDB" id="A0A370U4X6"/>
<dbReference type="EMBL" id="QKRA01000013">
    <property type="protein sequence ID" value="RDL42836.1"/>
    <property type="molecule type" value="Genomic_DNA"/>
</dbReference>
<dbReference type="Gene3D" id="2.60.120.10">
    <property type="entry name" value="Jelly Rolls"/>
    <property type="match status" value="1"/>
</dbReference>
<comment type="caution">
    <text evidence="2">The sequence shown here is derived from an EMBL/GenBank/DDBJ whole genome shotgun (WGS) entry which is preliminary data.</text>
</comment>
<dbReference type="InterPro" id="IPR014710">
    <property type="entry name" value="RmlC-like_jellyroll"/>
</dbReference>
<accession>A0A370U4X6</accession>
<evidence type="ECO:0000313" key="3">
    <source>
        <dbReference type="Proteomes" id="UP000254326"/>
    </source>
</evidence>
<dbReference type="InterPro" id="IPR003347">
    <property type="entry name" value="JmjC_dom"/>
</dbReference>
<evidence type="ECO:0000259" key="1">
    <source>
        <dbReference type="PROSITE" id="PS51184"/>
    </source>
</evidence>
<dbReference type="PANTHER" id="PTHR12461:SF105">
    <property type="entry name" value="HYPOXIA-INDUCIBLE FACTOR 1-ALPHA INHIBITOR"/>
    <property type="match status" value="1"/>
</dbReference>
<reference evidence="2 3" key="1">
    <citation type="submission" date="2018-06" db="EMBL/GenBank/DDBJ databases">
        <title>Marinomonas sp. YLB-05 draft genome sequence.</title>
        <authorList>
            <person name="Yu L."/>
            <person name="Tang X."/>
        </authorList>
    </citation>
    <scope>NUCLEOTIDE SEQUENCE [LARGE SCALE GENOMIC DNA]</scope>
    <source>
        <strain evidence="2 3">YLB-05</strain>
    </source>
</reference>
<feature type="domain" description="JmjC" evidence="1">
    <location>
        <begin position="243"/>
        <end position="390"/>
    </location>
</feature>
<evidence type="ECO:0000313" key="2">
    <source>
        <dbReference type="EMBL" id="RDL42836.1"/>
    </source>
</evidence>
<dbReference type="Pfam" id="PF13621">
    <property type="entry name" value="Cupin_8"/>
    <property type="match status" value="1"/>
</dbReference>
<dbReference type="Proteomes" id="UP000254326">
    <property type="component" value="Unassembled WGS sequence"/>
</dbReference>
<dbReference type="OrthoDB" id="479699at2"/>
<dbReference type="PANTHER" id="PTHR12461">
    <property type="entry name" value="HYPOXIA-INDUCIBLE FACTOR 1 ALPHA INHIBITOR-RELATED"/>
    <property type="match status" value="1"/>
</dbReference>
<dbReference type="PROSITE" id="PS51184">
    <property type="entry name" value="JMJC"/>
    <property type="match status" value="1"/>
</dbReference>
<protein>
    <recommendedName>
        <fullName evidence="1">JmjC domain-containing protein</fullName>
    </recommendedName>
</protein>
<dbReference type="InterPro" id="IPR041667">
    <property type="entry name" value="Cupin_8"/>
</dbReference>
<proteinExistence type="predicted"/>
<keyword evidence="3" id="KW-1185">Reference proteome</keyword>
<gene>
    <name evidence="2" type="ORF">DN730_17395</name>
</gene>
<sequence length="390" mass="44312">MNMHKEACLAEERVVNVNPVMQPKLREFAQTLIDGFENPEQLSGSCKFEFEDEGNTHTLFVQFNSSGLFLSEEVEGGYEAQVNMPLSVAERIVEDVEAVDYRDPDIIGHMDMTGNLNIVNHIAKALVKPSAMTQHTFQDATENYREAYAADGILYLDRPSEMEILEAIEKKQPFVIRNAPVDVPHSEWSLTKLKEKYGDVLLRVKSATQQETVAEFVDQLLSNDQQDAAEIIEGHTKVYTEGCSLPWQMIEDFLPQYFTTHDYTPPQIWLGSVPVNVPASSLHRDPLDGFLYQIMGRKKVILYSPDQAASLYPMKAYNNYQPCWVKPEVPNYEHFPMFKQAKRLEAILHPGEILVQPAGWFHAVYCLDSPTFSVSYFLNFPVGVHNQAAN</sequence>